<sequence>MSMRNEVEDFARDVLEKSRTIPILVDFWAPWCGPCRILGPVLERLAERAKGRWELVKVNTEEAPELAREFEVYSIPDVRLFVGGKPVDGFVGVLPESEIEKWLEKAIPISRSARYEKAARFFAEGHCKEAAELLAQERAEGVRDPEASLLYARSTVCSDPKRALEALGSEVVAQDPPLAEAIQELGNALLSPVKPDGEIDSRLSRYFQGLEALRNGRVEDAMELWIGLLEEERGFLGGKLVRICRALFQVLGWHHPLTDRYSRRFSAAVHV</sequence>
<dbReference type="PROSITE" id="PS00194">
    <property type="entry name" value="THIOREDOXIN_1"/>
    <property type="match status" value="1"/>
</dbReference>
<dbReference type="PANTHER" id="PTHR45663">
    <property type="entry name" value="GEO12009P1"/>
    <property type="match status" value="1"/>
</dbReference>
<keyword evidence="2" id="KW-0813">Transport</keyword>
<dbReference type="Gene3D" id="1.25.40.10">
    <property type="entry name" value="Tetratricopeptide repeat domain"/>
    <property type="match status" value="1"/>
</dbReference>
<reference evidence="7" key="1">
    <citation type="submission" date="2019-09" db="EMBL/GenBank/DDBJ databases">
        <authorList>
            <person name="Cremers G."/>
        </authorList>
    </citation>
    <scope>NUCLEOTIDE SEQUENCE [LARGE SCALE GENOMIC DNA]</scope>
    <source>
        <strain evidence="7">3B</strain>
    </source>
</reference>
<dbReference type="CDD" id="cd02956">
    <property type="entry name" value="ybbN"/>
    <property type="match status" value="1"/>
</dbReference>
<accession>A0A5E6MF82</accession>
<dbReference type="PRINTS" id="PR00421">
    <property type="entry name" value="THIOREDOXIN"/>
</dbReference>
<dbReference type="GO" id="GO:0005829">
    <property type="term" value="C:cytosol"/>
    <property type="evidence" value="ECO:0007669"/>
    <property type="project" value="TreeGrafter"/>
</dbReference>
<dbReference type="AlphaFoldDB" id="A0A5E6MF82"/>
<evidence type="ECO:0000313" key="8">
    <source>
        <dbReference type="Proteomes" id="UP000381693"/>
    </source>
</evidence>
<dbReference type="SUPFAM" id="SSF52833">
    <property type="entry name" value="Thioredoxin-like"/>
    <property type="match status" value="1"/>
</dbReference>
<keyword evidence="8" id="KW-1185">Reference proteome</keyword>
<dbReference type="Gene3D" id="3.40.30.10">
    <property type="entry name" value="Glutaredoxin"/>
    <property type="match status" value="1"/>
</dbReference>
<dbReference type="InterPro" id="IPR017937">
    <property type="entry name" value="Thioredoxin_CS"/>
</dbReference>
<dbReference type="GO" id="GO:0015035">
    <property type="term" value="F:protein-disulfide reductase activity"/>
    <property type="evidence" value="ECO:0007669"/>
    <property type="project" value="UniProtKB-ARBA"/>
</dbReference>
<keyword evidence="4" id="KW-1015">Disulfide bond</keyword>
<comment type="similarity">
    <text evidence="1">Belongs to the thioredoxin family.</text>
</comment>
<organism evidence="7 8">
    <name type="scientific">Methylacidimicrobium cyclopophantes</name>
    <dbReference type="NCBI Taxonomy" id="1041766"/>
    <lineage>
        <taxon>Bacteria</taxon>
        <taxon>Pseudomonadati</taxon>
        <taxon>Verrucomicrobiota</taxon>
        <taxon>Methylacidimicrobium</taxon>
    </lineage>
</organism>
<dbReference type="PROSITE" id="PS51352">
    <property type="entry name" value="THIOREDOXIN_2"/>
    <property type="match status" value="1"/>
</dbReference>
<dbReference type="Pfam" id="PF00085">
    <property type="entry name" value="Thioredoxin"/>
    <property type="match status" value="1"/>
</dbReference>
<name>A0A5E6MF82_9BACT</name>
<evidence type="ECO:0000256" key="4">
    <source>
        <dbReference type="ARBA" id="ARBA00023157"/>
    </source>
</evidence>
<keyword evidence="3" id="KW-0249">Electron transport</keyword>
<dbReference type="Proteomes" id="UP000381693">
    <property type="component" value="Unassembled WGS sequence"/>
</dbReference>
<gene>
    <name evidence="7" type="primary">trxA</name>
    <name evidence="7" type="ORF">MAMC_01324</name>
</gene>
<dbReference type="InterPro" id="IPR036249">
    <property type="entry name" value="Thioredoxin-like_sf"/>
</dbReference>
<dbReference type="InterPro" id="IPR011990">
    <property type="entry name" value="TPR-like_helical_dom_sf"/>
</dbReference>
<keyword evidence="5" id="KW-0676">Redox-active center</keyword>
<evidence type="ECO:0000256" key="1">
    <source>
        <dbReference type="ARBA" id="ARBA00008987"/>
    </source>
</evidence>
<evidence type="ECO:0000313" key="7">
    <source>
        <dbReference type="EMBL" id="VVM06901.1"/>
    </source>
</evidence>
<evidence type="ECO:0000256" key="3">
    <source>
        <dbReference type="ARBA" id="ARBA00022982"/>
    </source>
</evidence>
<protein>
    <submittedName>
        <fullName evidence="7">Thioredoxin-1</fullName>
    </submittedName>
</protein>
<dbReference type="EMBL" id="CABFUZ020000134">
    <property type="protein sequence ID" value="VVM06901.1"/>
    <property type="molecule type" value="Genomic_DNA"/>
</dbReference>
<comment type="caution">
    <text evidence="7">The sequence shown here is derived from an EMBL/GenBank/DDBJ whole genome shotgun (WGS) entry which is preliminary data.</text>
</comment>
<evidence type="ECO:0000256" key="2">
    <source>
        <dbReference type="ARBA" id="ARBA00022448"/>
    </source>
</evidence>
<dbReference type="GO" id="GO:0006950">
    <property type="term" value="P:response to stress"/>
    <property type="evidence" value="ECO:0007669"/>
    <property type="project" value="UniProtKB-ARBA"/>
</dbReference>
<proteinExistence type="inferred from homology"/>
<dbReference type="PANTHER" id="PTHR45663:SF11">
    <property type="entry name" value="GEO12009P1"/>
    <property type="match status" value="1"/>
</dbReference>
<evidence type="ECO:0000256" key="5">
    <source>
        <dbReference type="ARBA" id="ARBA00023284"/>
    </source>
</evidence>
<dbReference type="GO" id="GO:0045454">
    <property type="term" value="P:cell redox homeostasis"/>
    <property type="evidence" value="ECO:0007669"/>
    <property type="project" value="TreeGrafter"/>
</dbReference>
<feature type="domain" description="Thioredoxin" evidence="6">
    <location>
        <begin position="1"/>
        <end position="108"/>
    </location>
</feature>
<evidence type="ECO:0000259" key="6">
    <source>
        <dbReference type="PROSITE" id="PS51352"/>
    </source>
</evidence>
<dbReference type="OrthoDB" id="9790390at2"/>
<dbReference type="InterPro" id="IPR013766">
    <property type="entry name" value="Thioredoxin_domain"/>
</dbReference>
<dbReference type="FunFam" id="3.40.30.10:FF:000001">
    <property type="entry name" value="Thioredoxin"/>
    <property type="match status" value="1"/>
</dbReference>